<evidence type="ECO:0000313" key="2">
    <source>
        <dbReference type="EMBL" id="MDG0792296.1"/>
    </source>
</evidence>
<feature type="chain" id="PRO_5040936922" description="DUF5050 domain-containing protein" evidence="1">
    <location>
        <begin position="27"/>
        <end position="316"/>
    </location>
</feature>
<keyword evidence="1" id="KW-0732">Signal</keyword>
<keyword evidence="3" id="KW-1185">Reference proteome</keyword>
<proteinExistence type="predicted"/>
<evidence type="ECO:0000313" key="3">
    <source>
        <dbReference type="Proteomes" id="UP001153387"/>
    </source>
</evidence>
<dbReference type="RefSeq" id="WP_277566111.1">
    <property type="nucleotide sequence ID" value="NZ_JAPDHZ010000003.1"/>
</dbReference>
<dbReference type="AlphaFoldDB" id="A0A9X4KHW4"/>
<feature type="signal peptide" evidence="1">
    <location>
        <begin position="1"/>
        <end position="26"/>
    </location>
</feature>
<dbReference type="EMBL" id="JAPDHZ010000003">
    <property type="protein sequence ID" value="MDG0792296.1"/>
    <property type="molecule type" value="Genomic_DNA"/>
</dbReference>
<reference evidence="2 3" key="1">
    <citation type="submission" date="2022-10" db="EMBL/GenBank/DDBJ databases">
        <title>Comparative genomic analysis of Cohnella hashimotonis sp. nov., isolated from the International Space Station.</title>
        <authorList>
            <person name="Simpson A."/>
            <person name="Venkateswaran K."/>
        </authorList>
    </citation>
    <scope>NUCLEOTIDE SEQUENCE [LARGE SCALE GENOMIC DNA]</scope>
    <source>
        <strain evidence="2 3">DSM 18997</strain>
    </source>
</reference>
<evidence type="ECO:0000256" key="1">
    <source>
        <dbReference type="SAM" id="SignalP"/>
    </source>
</evidence>
<organism evidence="2 3">
    <name type="scientific">Cohnella ginsengisoli</name>
    <dbReference type="NCBI Taxonomy" id="425004"/>
    <lineage>
        <taxon>Bacteria</taxon>
        <taxon>Bacillati</taxon>
        <taxon>Bacillota</taxon>
        <taxon>Bacilli</taxon>
        <taxon>Bacillales</taxon>
        <taxon>Paenibacillaceae</taxon>
        <taxon>Cohnella</taxon>
    </lineage>
</organism>
<protein>
    <recommendedName>
        <fullName evidence="4">DUF5050 domain-containing protein</fullName>
    </recommendedName>
</protein>
<accession>A0A9X4KHW4</accession>
<dbReference type="SUPFAM" id="SSF63825">
    <property type="entry name" value="YWTD domain"/>
    <property type="match status" value="1"/>
</dbReference>
<name>A0A9X4KHW4_9BACL</name>
<sequence>MRKAGFRTLMLALLMALVVQSTPTNAATATYADRLYSPMFITKISGLYFITDSWNHRIIYSRDVKLPIREWKVLDEYIAAPHSIAGNGTIFIAEDTGRDRLIVYTLTTKGFVRTQAISGIAGRPHRTIYDPATQKFYVLTSDTQNMYTLSVKDGHVVIDSKKNLPYMEASYVRSFSIIDGLMYFVSGPNQILVANYKDGTFSLQQKYDVPEGYRAMNDIKKIGSYYYITVYYNRFIRLKDLSDFSTAEDLYTKMGFKGVPYYMSYFDGKVYVTEIDSYSAIRSFKVYNDEISKVDVMHDYGPPNAAVLNRKRILGT</sequence>
<comment type="caution">
    <text evidence="2">The sequence shown here is derived from an EMBL/GenBank/DDBJ whole genome shotgun (WGS) entry which is preliminary data.</text>
</comment>
<dbReference type="Proteomes" id="UP001153387">
    <property type="component" value="Unassembled WGS sequence"/>
</dbReference>
<gene>
    <name evidence="2" type="ORF">OMP38_16540</name>
</gene>
<evidence type="ECO:0008006" key="4">
    <source>
        <dbReference type="Google" id="ProtNLM"/>
    </source>
</evidence>